<dbReference type="SUPFAM" id="SSF56219">
    <property type="entry name" value="DNase I-like"/>
    <property type="match status" value="1"/>
</dbReference>
<reference evidence="2" key="1">
    <citation type="submission" date="2016-06" db="EMBL/GenBank/DDBJ databases">
        <title>Parallel loss of symbiosis genes in relatives of nitrogen-fixing non-legume Parasponia.</title>
        <authorList>
            <person name="Van Velzen R."/>
            <person name="Holmer R."/>
            <person name="Bu F."/>
            <person name="Rutten L."/>
            <person name="Van Zeijl A."/>
            <person name="Liu W."/>
            <person name="Santuari L."/>
            <person name="Cao Q."/>
            <person name="Sharma T."/>
            <person name="Shen D."/>
            <person name="Roswanjaya Y."/>
            <person name="Wardhani T."/>
            <person name="Kalhor M.S."/>
            <person name="Jansen J."/>
            <person name="Van den Hoogen J."/>
            <person name="Gungor B."/>
            <person name="Hartog M."/>
            <person name="Hontelez J."/>
            <person name="Verver J."/>
            <person name="Yang W.-C."/>
            <person name="Schijlen E."/>
            <person name="Repin R."/>
            <person name="Schilthuizen M."/>
            <person name="Schranz E."/>
            <person name="Heidstra R."/>
            <person name="Miyata K."/>
            <person name="Fedorova E."/>
            <person name="Kohlen W."/>
            <person name="Bisseling T."/>
            <person name="Smit S."/>
            <person name="Geurts R."/>
        </authorList>
    </citation>
    <scope>NUCLEOTIDE SEQUENCE [LARGE SCALE GENOMIC DNA]</scope>
    <source>
        <strain evidence="2">cv. WU1-14</strain>
    </source>
</reference>
<dbReference type="EMBL" id="JXTB01000105">
    <property type="protein sequence ID" value="PON63356.1"/>
    <property type="molecule type" value="Genomic_DNA"/>
</dbReference>
<dbReference type="PANTHER" id="PTHR33710">
    <property type="entry name" value="BNAC02G09200D PROTEIN"/>
    <property type="match status" value="1"/>
</dbReference>
<dbReference type="GO" id="GO:0004527">
    <property type="term" value="F:exonuclease activity"/>
    <property type="evidence" value="ECO:0007669"/>
    <property type="project" value="UniProtKB-KW"/>
</dbReference>
<gene>
    <name evidence="1" type="ORF">PanWU01x14_132660</name>
</gene>
<dbReference type="Proteomes" id="UP000237105">
    <property type="component" value="Unassembled WGS sequence"/>
</dbReference>
<accession>A0A2P5CQS5</accession>
<dbReference type="GO" id="GO:0004519">
    <property type="term" value="F:endonuclease activity"/>
    <property type="evidence" value="ECO:0007669"/>
    <property type="project" value="UniProtKB-KW"/>
</dbReference>
<dbReference type="AlphaFoldDB" id="A0A2P5CQS5"/>
<dbReference type="PANTHER" id="PTHR33710:SF71">
    <property type="entry name" value="ENDONUCLEASE_EXONUCLEASE_PHOSPHATASE DOMAIN-CONTAINING PROTEIN"/>
    <property type="match status" value="1"/>
</dbReference>
<proteinExistence type="predicted"/>
<evidence type="ECO:0000313" key="1">
    <source>
        <dbReference type="EMBL" id="PON63356.1"/>
    </source>
</evidence>
<protein>
    <submittedName>
        <fullName evidence="1">Endonuclease/exonuclease/phosphatase</fullName>
    </submittedName>
</protein>
<keyword evidence="1" id="KW-0540">Nuclease</keyword>
<dbReference type="InterPro" id="IPR036691">
    <property type="entry name" value="Endo/exonu/phosph_ase_sf"/>
</dbReference>
<name>A0A2P5CQS5_PARAD</name>
<evidence type="ECO:0000313" key="2">
    <source>
        <dbReference type="Proteomes" id="UP000237105"/>
    </source>
</evidence>
<keyword evidence="2" id="KW-1185">Reference proteome</keyword>
<keyword evidence="1" id="KW-0269">Exonuclease</keyword>
<sequence length="241" mass="27740">MSSLPWLCGGDFNEILSLAENKGGSSRSTSALVNFRCGLSDVGLSDLGFSSYPFTWLNERDNSAFIQESLDCFVSNDDWRFLFPSATVEHGIAKLRKRINRLYKLETLSVMLPENQNLEKKLEDLLNKEEVYWRQRSKVEWLKSGDQNTSYFHKKASNRRKKNQIRRLKDSNGEWKEDKEDLFQISEGYFSSIFCSSLSDGEAMSLVLNATQSRISSKMMEFLDSPFTVEDVRVALFQMSN</sequence>
<keyword evidence="1" id="KW-0378">Hydrolase</keyword>
<organism evidence="1 2">
    <name type="scientific">Parasponia andersonii</name>
    <name type="common">Sponia andersonii</name>
    <dbReference type="NCBI Taxonomy" id="3476"/>
    <lineage>
        <taxon>Eukaryota</taxon>
        <taxon>Viridiplantae</taxon>
        <taxon>Streptophyta</taxon>
        <taxon>Embryophyta</taxon>
        <taxon>Tracheophyta</taxon>
        <taxon>Spermatophyta</taxon>
        <taxon>Magnoliopsida</taxon>
        <taxon>eudicotyledons</taxon>
        <taxon>Gunneridae</taxon>
        <taxon>Pentapetalae</taxon>
        <taxon>rosids</taxon>
        <taxon>fabids</taxon>
        <taxon>Rosales</taxon>
        <taxon>Cannabaceae</taxon>
        <taxon>Parasponia</taxon>
    </lineage>
</organism>
<dbReference type="OrthoDB" id="1194645at2759"/>
<comment type="caution">
    <text evidence="1">The sequence shown here is derived from an EMBL/GenBank/DDBJ whole genome shotgun (WGS) entry which is preliminary data.</text>
</comment>
<keyword evidence="1" id="KW-0255">Endonuclease</keyword>